<evidence type="ECO:0000313" key="2">
    <source>
        <dbReference type="Proteomes" id="UP000308600"/>
    </source>
</evidence>
<sequence>MQHHRASSYIPPFFPAHRVICIPYRNPCRTNTPASCQQPGTKSWSNHSMTFRGIIPFVVFAATGRLLWSRMEGRSRGRGWSGYMRMPSFTLETTYRICAKYICQLLDLSMNLINNNIDCPRIIMVACLLRRNFAHICTFDFLMWSDY</sequence>
<accession>A0ACD3B3X5</accession>
<protein>
    <submittedName>
        <fullName evidence="1">Uncharacterized protein</fullName>
    </submittedName>
</protein>
<reference evidence="1 2" key="1">
    <citation type="journal article" date="2019" name="Nat. Ecol. Evol.">
        <title>Megaphylogeny resolves global patterns of mushroom evolution.</title>
        <authorList>
            <person name="Varga T."/>
            <person name="Krizsan K."/>
            <person name="Foldi C."/>
            <person name="Dima B."/>
            <person name="Sanchez-Garcia M."/>
            <person name="Sanchez-Ramirez S."/>
            <person name="Szollosi G.J."/>
            <person name="Szarkandi J.G."/>
            <person name="Papp V."/>
            <person name="Albert L."/>
            <person name="Andreopoulos W."/>
            <person name="Angelini C."/>
            <person name="Antonin V."/>
            <person name="Barry K.W."/>
            <person name="Bougher N.L."/>
            <person name="Buchanan P."/>
            <person name="Buyck B."/>
            <person name="Bense V."/>
            <person name="Catcheside P."/>
            <person name="Chovatia M."/>
            <person name="Cooper J."/>
            <person name="Damon W."/>
            <person name="Desjardin D."/>
            <person name="Finy P."/>
            <person name="Geml J."/>
            <person name="Haridas S."/>
            <person name="Hughes K."/>
            <person name="Justo A."/>
            <person name="Karasinski D."/>
            <person name="Kautmanova I."/>
            <person name="Kiss B."/>
            <person name="Kocsube S."/>
            <person name="Kotiranta H."/>
            <person name="LaButti K.M."/>
            <person name="Lechner B.E."/>
            <person name="Liimatainen K."/>
            <person name="Lipzen A."/>
            <person name="Lukacs Z."/>
            <person name="Mihaltcheva S."/>
            <person name="Morgado L.N."/>
            <person name="Niskanen T."/>
            <person name="Noordeloos M.E."/>
            <person name="Ohm R.A."/>
            <person name="Ortiz-Santana B."/>
            <person name="Ovrebo C."/>
            <person name="Racz N."/>
            <person name="Riley R."/>
            <person name="Savchenko A."/>
            <person name="Shiryaev A."/>
            <person name="Soop K."/>
            <person name="Spirin V."/>
            <person name="Szebenyi C."/>
            <person name="Tomsovsky M."/>
            <person name="Tulloss R.E."/>
            <person name="Uehling J."/>
            <person name="Grigoriev I.V."/>
            <person name="Vagvolgyi C."/>
            <person name="Papp T."/>
            <person name="Martin F.M."/>
            <person name="Miettinen O."/>
            <person name="Hibbett D.S."/>
            <person name="Nagy L.G."/>
        </authorList>
    </citation>
    <scope>NUCLEOTIDE SEQUENCE [LARGE SCALE GENOMIC DNA]</scope>
    <source>
        <strain evidence="1 2">NL-1719</strain>
    </source>
</reference>
<evidence type="ECO:0000313" key="1">
    <source>
        <dbReference type="EMBL" id="TFK72501.1"/>
    </source>
</evidence>
<dbReference type="EMBL" id="ML208284">
    <property type="protein sequence ID" value="TFK72501.1"/>
    <property type="molecule type" value="Genomic_DNA"/>
</dbReference>
<gene>
    <name evidence="1" type="ORF">BDN72DRAFT_836020</name>
</gene>
<dbReference type="Proteomes" id="UP000308600">
    <property type="component" value="Unassembled WGS sequence"/>
</dbReference>
<proteinExistence type="predicted"/>
<keyword evidence="2" id="KW-1185">Reference proteome</keyword>
<organism evidence="1 2">
    <name type="scientific">Pluteus cervinus</name>
    <dbReference type="NCBI Taxonomy" id="181527"/>
    <lineage>
        <taxon>Eukaryota</taxon>
        <taxon>Fungi</taxon>
        <taxon>Dikarya</taxon>
        <taxon>Basidiomycota</taxon>
        <taxon>Agaricomycotina</taxon>
        <taxon>Agaricomycetes</taxon>
        <taxon>Agaricomycetidae</taxon>
        <taxon>Agaricales</taxon>
        <taxon>Pluteineae</taxon>
        <taxon>Pluteaceae</taxon>
        <taxon>Pluteus</taxon>
    </lineage>
</organism>
<name>A0ACD3B3X5_9AGAR</name>